<accession>A0A8J7AJH6</accession>
<feature type="transmembrane region" description="Helical" evidence="1">
    <location>
        <begin position="23"/>
        <end position="44"/>
    </location>
</feature>
<feature type="domain" description="Fatty acid hydroxylase" evidence="2">
    <location>
        <begin position="30"/>
        <end position="191"/>
    </location>
</feature>
<dbReference type="GO" id="GO:0008610">
    <property type="term" value="P:lipid biosynthetic process"/>
    <property type="evidence" value="ECO:0007669"/>
    <property type="project" value="InterPro"/>
</dbReference>
<proteinExistence type="predicted"/>
<protein>
    <submittedName>
        <fullName evidence="3">Sterol desaturase family protein</fullName>
    </submittedName>
</protein>
<dbReference type="Pfam" id="PF04116">
    <property type="entry name" value="FA_hydroxylase"/>
    <property type="match status" value="1"/>
</dbReference>
<comment type="caution">
    <text evidence="3">The sequence shown here is derived from an EMBL/GenBank/DDBJ whole genome shotgun (WGS) entry which is preliminary data.</text>
</comment>
<evidence type="ECO:0000259" key="2">
    <source>
        <dbReference type="Pfam" id="PF04116"/>
    </source>
</evidence>
<keyword evidence="4" id="KW-1185">Reference proteome</keyword>
<gene>
    <name evidence="3" type="ORF">IQ241_23500</name>
</gene>
<reference evidence="3" key="1">
    <citation type="submission" date="2020-10" db="EMBL/GenBank/DDBJ databases">
        <authorList>
            <person name="Castelo-Branco R."/>
            <person name="Eusebio N."/>
            <person name="Adriana R."/>
            <person name="Vieira A."/>
            <person name="Brugerolle De Fraissinette N."/>
            <person name="Rezende De Castro R."/>
            <person name="Schneider M.P."/>
            <person name="Vasconcelos V."/>
            <person name="Leao P.N."/>
        </authorList>
    </citation>
    <scope>NUCLEOTIDE SEQUENCE</scope>
    <source>
        <strain evidence="3">LEGE 07310</strain>
    </source>
</reference>
<dbReference type="EMBL" id="JADEXG010000092">
    <property type="protein sequence ID" value="MBE9080216.1"/>
    <property type="molecule type" value="Genomic_DNA"/>
</dbReference>
<name>A0A8J7AJH6_9CYAN</name>
<sequence>MEFPYTPQGLFGLATFSLLALKIILWALTSIILLELVRVLYHVLHHESKILYSRFHRWHHCAYKGSFQNKDSLACCKSFWYYDLPEAFSMVIAGIALLGVLNLSESPSLDAISGTLIGCCYALREVLFTVFKFCGVQWEIDADVNHSTDESLVAKPGKWKVNLSYHWRHHFHNEGVYLSGIYSFFDQLLGTAVSLRSRRIASLGELGELSQPLQEELMKSGARPSIETKLNASSNFNKVDILILNAMSENEDIEELLECVNRFFKTVTSIRDVALKEIWVLFPETELLPGLETAVEVNQKVFSNSVTIIRLDSPCVIRKVVVRQPSQITEAQEVAQALVSSIQRDSRNIVPGRPAMNLWYKLKETAGSTYCRFRKEFSNRNQHLQRAN</sequence>
<evidence type="ECO:0000313" key="3">
    <source>
        <dbReference type="EMBL" id="MBE9080216.1"/>
    </source>
</evidence>
<dbReference type="AlphaFoldDB" id="A0A8J7AJH6"/>
<feature type="transmembrane region" description="Helical" evidence="1">
    <location>
        <begin position="87"/>
        <end position="104"/>
    </location>
</feature>
<evidence type="ECO:0000256" key="1">
    <source>
        <dbReference type="SAM" id="Phobius"/>
    </source>
</evidence>
<keyword evidence="1" id="KW-0472">Membrane</keyword>
<organism evidence="3 4">
    <name type="scientific">Vasconcelosia minhoensis LEGE 07310</name>
    <dbReference type="NCBI Taxonomy" id="915328"/>
    <lineage>
        <taxon>Bacteria</taxon>
        <taxon>Bacillati</taxon>
        <taxon>Cyanobacteriota</taxon>
        <taxon>Cyanophyceae</taxon>
        <taxon>Nodosilineales</taxon>
        <taxon>Cymatolegaceae</taxon>
        <taxon>Vasconcelosia</taxon>
        <taxon>Vasconcelosia minhoensis</taxon>
    </lineage>
</organism>
<dbReference type="Proteomes" id="UP000636505">
    <property type="component" value="Unassembled WGS sequence"/>
</dbReference>
<dbReference type="GO" id="GO:0005506">
    <property type="term" value="F:iron ion binding"/>
    <property type="evidence" value="ECO:0007669"/>
    <property type="project" value="InterPro"/>
</dbReference>
<dbReference type="GO" id="GO:0016491">
    <property type="term" value="F:oxidoreductase activity"/>
    <property type="evidence" value="ECO:0007669"/>
    <property type="project" value="InterPro"/>
</dbReference>
<dbReference type="InterPro" id="IPR006694">
    <property type="entry name" value="Fatty_acid_hydroxylase"/>
</dbReference>
<evidence type="ECO:0000313" key="4">
    <source>
        <dbReference type="Proteomes" id="UP000636505"/>
    </source>
</evidence>
<keyword evidence="1" id="KW-0812">Transmembrane</keyword>
<keyword evidence="1" id="KW-1133">Transmembrane helix</keyword>
<dbReference type="RefSeq" id="WP_193911943.1">
    <property type="nucleotide sequence ID" value="NZ_JADEXG010000092.1"/>
</dbReference>